<dbReference type="GO" id="GO:0022857">
    <property type="term" value="F:transmembrane transporter activity"/>
    <property type="evidence" value="ECO:0007669"/>
    <property type="project" value="InterPro"/>
</dbReference>
<name>A0A0U4VQY4_9PSED</name>
<dbReference type="OrthoDB" id="9055647at2"/>
<feature type="transmembrane region" description="Helical" evidence="8">
    <location>
        <begin position="309"/>
        <end position="329"/>
    </location>
</feature>
<dbReference type="GO" id="GO:0033214">
    <property type="term" value="P:siderophore-iron import into cell"/>
    <property type="evidence" value="ECO:0007669"/>
    <property type="project" value="TreeGrafter"/>
</dbReference>
<keyword evidence="3" id="KW-0813">Transport</keyword>
<evidence type="ECO:0000313" key="9">
    <source>
        <dbReference type="EMBL" id="ALZ85648.1"/>
    </source>
</evidence>
<keyword evidence="7 8" id="KW-0472">Membrane</keyword>
<comment type="subcellular location">
    <subcellularLocation>
        <location evidence="1">Cell membrane</location>
        <topology evidence="1">Multi-pass membrane protein</topology>
    </subcellularLocation>
</comment>
<organism evidence="9 10">
    <name type="scientific">Pseudomonas oryzihabitans</name>
    <dbReference type="NCBI Taxonomy" id="47885"/>
    <lineage>
        <taxon>Bacteria</taxon>
        <taxon>Pseudomonadati</taxon>
        <taxon>Pseudomonadota</taxon>
        <taxon>Gammaproteobacteria</taxon>
        <taxon>Pseudomonadales</taxon>
        <taxon>Pseudomonadaceae</taxon>
        <taxon>Pseudomonas</taxon>
    </lineage>
</organism>
<dbReference type="Gene3D" id="1.10.3470.10">
    <property type="entry name" value="ABC transporter involved in vitamin B12 uptake, BtuC"/>
    <property type="match status" value="1"/>
</dbReference>
<feature type="transmembrane region" description="Helical" evidence="8">
    <location>
        <begin position="282"/>
        <end position="303"/>
    </location>
</feature>
<dbReference type="SUPFAM" id="SSF81345">
    <property type="entry name" value="ABC transporter involved in vitamin B12 uptake, BtuC"/>
    <property type="match status" value="1"/>
</dbReference>
<comment type="similarity">
    <text evidence="2">Belongs to the binding-protein-dependent transport system permease family. FecCD subfamily.</text>
</comment>
<dbReference type="GO" id="GO:0005886">
    <property type="term" value="C:plasma membrane"/>
    <property type="evidence" value="ECO:0007669"/>
    <property type="project" value="UniProtKB-SubCell"/>
</dbReference>
<protein>
    <recommendedName>
        <fullName evidence="11">Iron complex transport system permease protein</fullName>
    </recommendedName>
</protein>
<dbReference type="AlphaFoldDB" id="A0A0U4VQY4"/>
<feature type="transmembrane region" description="Helical" evidence="8">
    <location>
        <begin position="193"/>
        <end position="217"/>
    </location>
</feature>
<keyword evidence="4" id="KW-1003">Cell membrane</keyword>
<dbReference type="EMBL" id="CP013987">
    <property type="protein sequence ID" value="ALZ85648.1"/>
    <property type="molecule type" value="Genomic_DNA"/>
</dbReference>
<keyword evidence="5 8" id="KW-0812">Transmembrane</keyword>
<dbReference type="InterPro" id="IPR000522">
    <property type="entry name" value="ABC_transptr_permease_BtuC"/>
</dbReference>
<dbReference type="PANTHER" id="PTHR30472">
    <property type="entry name" value="FERRIC ENTEROBACTIN TRANSPORT SYSTEM PERMEASE PROTEIN"/>
    <property type="match status" value="1"/>
</dbReference>
<evidence type="ECO:0000256" key="2">
    <source>
        <dbReference type="ARBA" id="ARBA00007935"/>
    </source>
</evidence>
<dbReference type="KEGG" id="por:APT59_16115"/>
<evidence type="ECO:0000313" key="10">
    <source>
        <dbReference type="Proteomes" id="UP000064137"/>
    </source>
</evidence>
<sequence length="337" mass="35071">MSRHRFAPRRSARFKACLLLLMLAAIGICTLTLSGGAFAPTPHRVVATLMGQGDALARLILLDLRLPRLLAAFGVGAALGASGAIFQRLARNPLASPDLVGFTVGSASGALITLLWLQLGGAALMLGALTGGLLAAVLVAGLAGLAGIRGERMILLGIAVSALLASLNEYLLTRAELDEAQEARLWLFGSLDMMTWSRTLTLLAGCLLLLPLAAWLARRLRLLELGDDLARALGLAVLPSQNLLLAVAVALAALAIATAGPIGFVALAAPQLARRLIRSADLGILTPALLGACLTALADLLAQRLLAPFQIPVGLLTGALGGLYLIFLLSREWRRTS</sequence>
<reference evidence="9 10" key="1">
    <citation type="submission" date="2016-01" db="EMBL/GenBank/DDBJ databases">
        <title>Annotation of Pseudomonas oryzihabitans USDA-ARS-USMARC-56511.</title>
        <authorList>
            <person name="Harhay G.P."/>
            <person name="Harhay D.M."/>
            <person name="Smith T.P.L."/>
            <person name="Bono J.L."/>
            <person name="Heaton M.P."/>
            <person name="Clawson M.L."/>
            <person name="Chitko-Mckown C.G."/>
            <person name="Capik S.F."/>
            <person name="DeDonder K.D."/>
            <person name="Apley M.D."/>
            <person name="Lubbers B.V."/>
            <person name="White B.J."/>
            <person name="Larson R.L."/>
        </authorList>
    </citation>
    <scope>NUCLEOTIDE SEQUENCE [LARGE SCALE GENOMIC DNA]</scope>
    <source>
        <strain evidence="9 10">USDA-ARS-USMARC-56511</strain>
    </source>
</reference>
<evidence type="ECO:0008006" key="11">
    <source>
        <dbReference type="Google" id="ProtNLM"/>
    </source>
</evidence>
<keyword evidence="6 8" id="KW-1133">Transmembrane helix</keyword>
<evidence type="ECO:0000256" key="5">
    <source>
        <dbReference type="ARBA" id="ARBA00022692"/>
    </source>
</evidence>
<evidence type="ECO:0000256" key="3">
    <source>
        <dbReference type="ARBA" id="ARBA00022448"/>
    </source>
</evidence>
<dbReference type="InterPro" id="IPR037294">
    <property type="entry name" value="ABC_BtuC-like"/>
</dbReference>
<feature type="transmembrane region" description="Helical" evidence="8">
    <location>
        <begin position="123"/>
        <end position="146"/>
    </location>
</feature>
<dbReference type="Proteomes" id="UP000064137">
    <property type="component" value="Chromosome"/>
</dbReference>
<accession>A0A0U4VQY4</accession>
<gene>
    <name evidence="9" type="ORF">APT59_16115</name>
</gene>
<feature type="transmembrane region" description="Helical" evidence="8">
    <location>
        <begin position="99"/>
        <end position="117"/>
    </location>
</feature>
<feature type="transmembrane region" description="Helical" evidence="8">
    <location>
        <begin position="69"/>
        <end position="87"/>
    </location>
</feature>
<evidence type="ECO:0000256" key="7">
    <source>
        <dbReference type="ARBA" id="ARBA00023136"/>
    </source>
</evidence>
<evidence type="ECO:0000256" key="6">
    <source>
        <dbReference type="ARBA" id="ARBA00022989"/>
    </source>
</evidence>
<dbReference type="RefSeq" id="WP_059315780.1">
    <property type="nucleotide sequence ID" value="NZ_CP013987.1"/>
</dbReference>
<dbReference type="PANTHER" id="PTHR30472:SF24">
    <property type="entry name" value="FERRIC ENTEROBACTIN TRANSPORT SYSTEM PERMEASE PROTEIN FEPG"/>
    <property type="match status" value="1"/>
</dbReference>
<evidence type="ECO:0000256" key="1">
    <source>
        <dbReference type="ARBA" id="ARBA00004651"/>
    </source>
</evidence>
<evidence type="ECO:0000256" key="8">
    <source>
        <dbReference type="SAM" id="Phobius"/>
    </source>
</evidence>
<proteinExistence type="inferred from homology"/>
<feature type="transmembrane region" description="Helical" evidence="8">
    <location>
        <begin position="251"/>
        <end position="270"/>
    </location>
</feature>
<evidence type="ECO:0000256" key="4">
    <source>
        <dbReference type="ARBA" id="ARBA00022475"/>
    </source>
</evidence>
<dbReference type="Pfam" id="PF01032">
    <property type="entry name" value="FecCD"/>
    <property type="match status" value="1"/>
</dbReference>